<dbReference type="FunFam" id="3.30.70.420:FF:000001">
    <property type="entry name" value="3-hydroxy-3-methylglutaryl coenzyme A reductase"/>
    <property type="match status" value="1"/>
</dbReference>
<evidence type="ECO:0000256" key="6">
    <source>
        <dbReference type="ARBA" id="ARBA00022989"/>
    </source>
</evidence>
<gene>
    <name evidence="13" type="ORF">CONLIGDRAFT_116570</name>
</gene>
<dbReference type="PANTHER" id="PTHR10572">
    <property type="entry name" value="3-HYDROXY-3-METHYLGLUTARYL-COENZYME A REDUCTASE"/>
    <property type="match status" value="1"/>
</dbReference>
<dbReference type="GO" id="GO:0015936">
    <property type="term" value="P:coenzyme A metabolic process"/>
    <property type="evidence" value="ECO:0007669"/>
    <property type="project" value="InterPro"/>
</dbReference>
<feature type="transmembrane region" description="Helical" evidence="10">
    <location>
        <begin position="375"/>
        <end position="394"/>
    </location>
</feature>
<dbReference type="InterPro" id="IPR023282">
    <property type="entry name" value="HMG_CoA_Rdtase_N"/>
</dbReference>
<organism evidence="13 14">
    <name type="scientific">Coniochaeta ligniaria NRRL 30616</name>
    <dbReference type="NCBI Taxonomy" id="1408157"/>
    <lineage>
        <taxon>Eukaryota</taxon>
        <taxon>Fungi</taxon>
        <taxon>Dikarya</taxon>
        <taxon>Ascomycota</taxon>
        <taxon>Pezizomycotina</taxon>
        <taxon>Sordariomycetes</taxon>
        <taxon>Sordariomycetidae</taxon>
        <taxon>Coniochaetales</taxon>
        <taxon>Coniochaetaceae</taxon>
        <taxon>Coniochaeta</taxon>
    </lineage>
</organism>
<dbReference type="CDD" id="cd00643">
    <property type="entry name" value="HMG-CoA_reductase_classI"/>
    <property type="match status" value="1"/>
</dbReference>
<evidence type="ECO:0000256" key="10">
    <source>
        <dbReference type="RuleBase" id="RU361219"/>
    </source>
</evidence>
<feature type="transmembrane region" description="Helical" evidence="10">
    <location>
        <begin position="484"/>
        <end position="505"/>
    </location>
</feature>
<dbReference type="Gene3D" id="3.30.70.420">
    <property type="entry name" value="Hydroxymethylglutaryl-CoA reductase, class I/II, NAD/NADP-binding domain"/>
    <property type="match status" value="1"/>
</dbReference>
<dbReference type="GO" id="GO:0004420">
    <property type="term" value="F:hydroxymethylglutaryl-CoA reductase (NADPH) activity"/>
    <property type="evidence" value="ECO:0007669"/>
    <property type="project" value="UniProtKB-EC"/>
</dbReference>
<keyword evidence="9 10" id="KW-0472">Membrane</keyword>
<dbReference type="STRING" id="1408157.A0A1J7J8U9"/>
<dbReference type="PROSITE" id="PS50156">
    <property type="entry name" value="SSD"/>
    <property type="match status" value="1"/>
</dbReference>
<evidence type="ECO:0000259" key="12">
    <source>
        <dbReference type="PROSITE" id="PS50156"/>
    </source>
</evidence>
<dbReference type="GO" id="GO:0005778">
    <property type="term" value="C:peroxisomal membrane"/>
    <property type="evidence" value="ECO:0007669"/>
    <property type="project" value="TreeGrafter"/>
</dbReference>
<dbReference type="Pfam" id="PF12349">
    <property type="entry name" value="Sterol-sensing"/>
    <property type="match status" value="1"/>
</dbReference>
<dbReference type="EC" id="1.1.1.34" evidence="10"/>
<dbReference type="Pfam" id="PF00368">
    <property type="entry name" value="HMG-CoA_red"/>
    <property type="match status" value="1"/>
</dbReference>
<evidence type="ECO:0000256" key="11">
    <source>
        <dbReference type="SAM" id="MobiDB-lite"/>
    </source>
</evidence>
<reference evidence="13 14" key="1">
    <citation type="submission" date="2016-10" db="EMBL/GenBank/DDBJ databases">
        <title>Draft genome sequence of Coniochaeta ligniaria NRRL30616, a lignocellulolytic fungus for bioabatement of inhibitors in plant biomass hydrolysates.</title>
        <authorList>
            <consortium name="DOE Joint Genome Institute"/>
            <person name="Jimenez D.J."/>
            <person name="Hector R.E."/>
            <person name="Riley R."/>
            <person name="Sun H."/>
            <person name="Grigoriev I.V."/>
            <person name="Van Elsas J.D."/>
            <person name="Nichols N.N."/>
        </authorList>
    </citation>
    <scope>NUCLEOTIDE SEQUENCE [LARGE SCALE GENOMIC DNA]</scope>
    <source>
        <strain evidence="13 14">NRRL 30616</strain>
    </source>
</reference>
<evidence type="ECO:0000256" key="4">
    <source>
        <dbReference type="ARBA" id="ARBA00022824"/>
    </source>
</evidence>
<dbReference type="EMBL" id="KV875105">
    <property type="protein sequence ID" value="OIW23946.1"/>
    <property type="molecule type" value="Genomic_DNA"/>
</dbReference>
<dbReference type="Pfam" id="PF13323">
    <property type="entry name" value="HPIH"/>
    <property type="match status" value="1"/>
</dbReference>
<dbReference type="PROSITE" id="PS50065">
    <property type="entry name" value="HMG_COA_REDUCTASE_4"/>
    <property type="match status" value="1"/>
</dbReference>
<comment type="pathway">
    <text evidence="10">Metabolic intermediate biosynthesis; (R)-mevalonate biosynthesis; (R)-mevalonate from acetyl-CoA: step 3/3.</text>
</comment>
<feature type="compositionally biased region" description="Low complexity" evidence="11">
    <location>
        <begin position="1142"/>
        <end position="1151"/>
    </location>
</feature>
<comment type="similarity">
    <text evidence="2 10">Belongs to the HMG-CoA reductase family.</text>
</comment>
<dbReference type="FunFam" id="1.10.3270.10:FF:000001">
    <property type="entry name" value="3-hydroxy-3-methylglutaryl coenzyme A reductase"/>
    <property type="match status" value="1"/>
</dbReference>
<keyword evidence="3 10" id="KW-0812">Transmembrane</keyword>
<comment type="subcellular location">
    <subcellularLocation>
        <location evidence="1 10">Endoplasmic reticulum membrane</location>
        <topology evidence="1 10">Multi-pass membrane protein</topology>
    </subcellularLocation>
</comment>
<evidence type="ECO:0000256" key="2">
    <source>
        <dbReference type="ARBA" id="ARBA00007661"/>
    </source>
</evidence>
<dbReference type="Proteomes" id="UP000182658">
    <property type="component" value="Unassembled WGS sequence"/>
</dbReference>
<feature type="transmembrane region" description="Helical" evidence="10">
    <location>
        <begin position="244"/>
        <end position="265"/>
    </location>
</feature>
<keyword evidence="7 10" id="KW-0560">Oxidoreductase</keyword>
<dbReference type="PROSITE" id="PS00318">
    <property type="entry name" value="HMG_COA_REDUCTASE_2"/>
    <property type="match status" value="1"/>
</dbReference>
<dbReference type="Gene3D" id="1.10.3270.10">
    <property type="entry name" value="HMGR, N-terminal domain"/>
    <property type="match status" value="1"/>
</dbReference>
<dbReference type="OrthoDB" id="310654at2759"/>
<dbReference type="NCBIfam" id="TIGR00533">
    <property type="entry name" value="HMG_CoA_R_NADP"/>
    <property type="match status" value="1"/>
</dbReference>
<feature type="transmembrane region" description="Helical" evidence="10">
    <location>
        <begin position="400"/>
        <end position="422"/>
    </location>
</feature>
<dbReference type="InterPro" id="IPR023074">
    <property type="entry name" value="HMG_CoA_Rdtase_cat_sf"/>
</dbReference>
<feature type="transmembrane region" description="Helical" evidence="10">
    <location>
        <begin position="298"/>
        <end position="318"/>
    </location>
</feature>
<dbReference type="SUPFAM" id="SSF55035">
    <property type="entry name" value="NAD-binding domain of HMG-CoA reductase"/>
    <property type="match status" value="1"/>
</dbReference>
<dbReference type="InterPro" id="IPR002202">
    <property type="entry name" value="HMG_CoA_Rdtase"/>
</dbReference>
<dbReference type="PRINTS" id="PR00071">
    <property type="entry name" value="HMGCOARDTASE"/>
</dbReference>
<protein>
    <recommendedName>
        <fullName evidence="10">3-hydroxy-3-methylglutaryl coenzyme A reductase</fullName>
        <shortName evidence="10">HMG-CoA reductase</shortName>
        <ecNumber evidence="10">1.1.1.34</ecNumber>
    </recommendedName>
</protein>
<dbReference type="PROSITE" id="PS00066">
    <property type="entry name" value="HMG_COA_REDUCTASE_1"/>
    <property type="match status" value="1"/>
</dbReference>
<evidence type="ECO:0000256" key="7">
    <source>
        <dbReference type="ARBA" id="ARBA00023002"/>
    </source>
</evidence>
<dbReference type="GO" id="GO:0008299">
    <property type="term" value="P:isoprenoid biosynthetic process"/>
    <property type="evidence" value="ECO:0007669"/>
    <property type="project" value="InterPro"/>
</dbReference>
<dbReference type="InterPro" id="IPR000731">
    <property type="entry name" value="SSD"/>
</dbReference>
<dbReference type="PROSITE" id="PS01192">
    <property type="entry name" value="HMG_COA_REDUCTASE_3"/>
    <property type="match status" value="1"/>
</dbReference>
<sequence length="1184" mass="127387">MIAASFLPSRFRGEQPASEAVATPSWINKKITPLLQALSTVTSSHPIQTIVVVALLASSTYIGLLQESIFEVANGVRRAEWSSLVEGSRRLRAGEDTAWKWQAFDDDVPVPAGADNLALLTLVFPESSTDAPQTAPLVQSVPFPENLSITALPPTSNAFTTYSQDSALAFAVPYDQAPQFLTAAQEIPNDIPVQETRETEHGNEKKMWIMKAARVQNNASIAHWIHNAWIEFIDLLKSAETLDIMIMVLGYISMHLTFVSLFLSMRRMGSKFWLATSVLFSSVFAFLFGLIVTTKLGVPISMVLLSEGLPFLVVTIGFEKNIVLTRAVLSHAVEHRRAQTEKSDKDKTAESSTSVIQSAIQRTIKEKGFEIIKDYAIEILILIAGAASGVQGGLQQFCFLAAWILFFDCILLFTFYTAILCIKLEINRIKRHVEMRRALEDDGLSHRVAENVAQSNDWPRAVGKGKPGTTIFGRNLNSTHIPKFKVLMVGGFILVNAVNICTIPFRSTNSLSNISSWAGGLGGVVTPLPVDPFKVASNGLDAILFNARTNGRETVVTVLTPIKYELEYPSIHYDLGRANSAKGKESTFGPLGDYGVAGRIAGGILKSLEDPVLSKWIVVALTMSVALNGYLFNAARWGIKDPNMPDHPINPNDLAEAQKFNDSESATLPLGEYIRPPRNVATPASTDDEGDLRLKQKLRAKGPTPGTPAVQRTSEELETMLKEKRVHELSDEEVVALCVRGKIPGYALEKTLKDFTRAVKIRRAMISRTKATSDLTHTLETSLLPFEPYNWEQVHGACCENVIGFMPLPVGVAGPLVIDGQSYFIPMATTEGVLVASASRGAKAINCGGGAVTVLTGDGMTRGPCVTFETLDRAGAAKSWLDSEKGQQIMKKAFDSTSRFARLQTMKTALAGTNLYIRFKTKTGDAMGMNMISKGVEHALSVMANEAGFDDMNIVSVSGNYCTDKKAAAINWIDGRGKGVVAEAIIPADIVKSVLKSDVDSMVELNINKNLIGSAMAGALGGFNAHAANIVAAVFLATGQDPAQVVESSNCITIMKNLNGALQISVSMPSLEVGTLGGGTILEPQGAMLDILGVRGPHPTDPGANSQRLARIIAAAVLAGELSLCSALAAGHLVKAHMQHNRSAPPTRTTTPAPPSGAMTPVGLAMTSALDKGLNQAALDRARR</sequence>
<keyword evidence="4 10" id="KW-0256">Endoplasmic reticulum</keyword>
<dbReference type="GO" id="GO:0006696">
    <property type="term" value="P:ergosterol biosynthetic process"/>
    <property type="evidence" value="ECO:0007669"/>
    <property type="project" value="TreeGrafter"/>
</dbReference>
<proteinExistence type="inferred from homology"/>
<feature type="domain" description="SSD" evidence="12">
    <location>
        <begin position="243"/>
        <end position="422"/>
    </location>
</feature>
<evidence type="ECO:0000256" key="3">
    <source>
        <dbReference type="ARBA" id="ARBA00022692"/>
    </source>
</evidence>
<evidence type="ECO:0000256" key="9">
    <source>
        <dbReference type="ARBA" id="ARBA00023136"/>
    </source>
</evidence>
<name>A0A1J7J8U9_9PEZI</name>
<feature type="transmembrane region" description="Helical" evidence="10">
    <location>
        <begin position="272"/>
        <end position="292"/>
    </location>
</feature>
<evidence type="ECO:0000313" key="14">
    <source>
        <dbReference type="Proteomes" id="UP000182658"/>
    </source>
</evidence>
<dbReference type="FunFam" id="3.90.770.10:FF:000001">
    <property type="entry name" value="3-hydroxy-3-methylglutaryl coenzyme A reductase"/>
    <property type="match status" value="1"/>
</dbReference>
<dbReference type="Gene3D" id="3.90.770.10">
    <property type="entry name" value="3-hydroxy-3-methylglutaryl-coenzyme A Reductase, Chain A, domain 2"/>
    <property type="match status" value="1"/>
</dbReference>
<dbReference type="SUPFAM" id="SSF56542">
    <property type="entry name" value="Substrate-binding domain of HMG-CoA reductase"/>
    <property type="match status" value="1"/>
</dbReference>
<dbReference type="InterPro" id="IPR009023">
    <property type="entry name" value="HMG_CoA_Rdtase_NAD(P)-bd_sf"/>
</dbReference>
<dbReference type="AlphaFoldDB" id="A0A1J7J8U9"/>
<evidence type="ECO:0000256" key="5">
    <source>
        <dbReference type="ARBA" id="ARBA00022857"/>
    </source>
</evidence>
<dbReference type="InterPro" id="IPR025583">
    <property type="entry name" value="HMG-CoA_N_dom"/>
</dbReference>
<keyword evidence="14" id="KW-1185">Reference proteome</keyword>
<dbReference type="FunCoup" id="A0A1J7J8U9">
    <property type="interactions" value="285"/>
</dbReference>
<dbReference type="InterPro" id="IPR023076">
    <property type="entry name" value="HMG_CoA_Rdtase_CS"/>
</dbReference>
<dbReference type="UniPathway" id="UPA00058">
    <property type="reaction ID" value="UER00103"/>
</dbReference>
<keyword evidence="6 10" id="KW-1133">Transmembrane helix</keyword>
<evidence type="ECO:0000256" key="8">
    <source>
        <dbReference type="ARBA" id="ARBA00023098"/>
    </source>
</evidence>
<dbReference type="InterPro" id="IPR009029">
    <property type="entry name" value="HMG_CoA_Rdtase_sub-bd_dom_sf"/>
</dbReference>
<accession>A0A1J7J8U9</accession>
<evidence type="ECO:0000256" key="1">
    <source>
        <dbReference type="ARBA" id="ARBA00004477"/>
    </source>
</evidence>
<comment type="catalytic activity">
    <reaction evidence="10">
        <text>(R)-mevalonate + 2 NADP(+) + CoA = (3S)-3-hydroxy-3-methylglutaryl-CoA + 2 NADPH + 2 H(+)</text>
        <dbReference type="Rhea" id="RHEA:15989"/>
        <dbReference type="ChEBI" id="CHEBI:15378"/>
        <dbReference type="ChEBI" id="CHEBI:36464"/>
        <dbReference type="ChEBI" id="CHEBI:43074"/>
        <dbReference type="ChEBI" id="CHEBI:57287"/>
        <dbReference type="ChEBI" id="CHEBI:57783"/>
        <dbReference type="ChEBI" id="CHEBI:58349"/>
        <dbReference type="EC" id="1.1.1.34"/>
    </reaction>
</comment>
<dbReference type="InterPro" id="IPR004554">
    <property type="entry name" value="HMG_CoA_Rdtase_eu_arc"/>
</dbReference>
<dbReference type="InParanoid" id="A0A1J7J8U9"/>
<keyword evidence="5 10" id="KW-0521">NADP</keyword>
<dbReference type="InterPro" id="IPR053958">
    <property type="entry name" value="HMGCR/SNAP/NPC1-like_SSD"/>
</dbReference>
<evidence type="ECO:0000313" key="13">
    <source>
        <dbReference type="EMBL" id="OIW23946.1"/>
    </source>
</evidence>
<keyword evidence="8" id="KW-0443">Lipid metabolism</keyword>
<dbReference type="GO" id="GO:0005789">
    <property type="term" value="C:endoplasmic reticulum membrane"/>
    <property type="evidence" value="ECO:0007669"/>
    <property type="project" value="UniProtKB-SubCell"/>
</dbReference>
<dbReference type="PANTHER" id="PTHR10572:SF24">
    <property type="entry name" value="3-HYDROXY-3-METHYLGLUTARYL-COENZYME A REDUCTASE"/>
    <property type="match status" value="1"/>
</dbReference>
<feature type="region of interest" description="Disordered" evidence="11">
    <location>
        <begin position="1139"/>
        <end position="1162"/>
    </location>
</feature>